<dbReference type="GO" id="GO:0016020">
    <property type="term" value="C:membrane"/>
    <property type="evidence" value="ECO:0007669"/>
    <property type="project" value="InterPro"/>
</dbReference>
<dbReference type="Gene3D" id="6.10.340.10">
    <property type="match status" value="1"/>
</dbReference>
<dbReference type="SMART" id="SM00267">
    <property type="entry name" value="GGDEF"/>
    <property type="match status" value="1"/>
</dbReference>
<dbReference type="Pfam" id="PF00563">
    <property type="entry name" value="EAL"/>
    <property type="match status" value="1"/>
</dbReference>
<evidence type="ECO:0000259" key="4">
    <source>
        <dbReference type="PROSITE" id="PS50887"/>
    </source>
</evidence>
<feature type="domain" description="EAL" evidence="2">
    <location>
        <begin position="508"/>
        <end position="761"/>
    </location>
</feature>
<accession>A0A1H2FYS1</accession>
<evidence type="ECO:0000313" key="6">
    <source>
        <dbReference type="Proteomes" id="UP000243924"/>
    </source>
</evidence>
<dbReference type="InterPro" id="IPR035919">
    <property type="entry name" value="EAL_sf"/>
</dbReference>
<feature type="domain" description="GGDEF" evidence="4">
    <location>
        <begin position="368"/>
        <end position="499"/>
    </location>
</feature>
<dbReference type="Proteomes" id="UP000243924">
    <property type="component" value="Chromosome I"/>
</dbReference>
<dbReference type="InterPro" id="IPR001633">
    <property type="entry name" value="EAL_dom"/>
</dbReference>
<dbReference type="GO" id="GO:0007165">
    <property type="term" value="P:signal transduction"/>
    <property type="evidence" value="ECO:0007669"/>
    <property type="project" value="InterPro"/>
</dbReference>
<keyword evidence="6" id="KW-1185">Reference proteome</keyword>
<keyword evidence="1" id="KW-0812">Transmembrane</keyword>
<dbReference type="Pfam" id="PF00672">
    <property type="entry name" value="HAMP"/>
    <property type="match status" value="1"/>
</dbReference>
<keyword evidence="1" id="KW-1133">Transmembrane helix</keyword>
<dbReference type="PANTHER" id="PTHR33121">
    <property type="entry name" value="CYCLIC DI-GMP PHOSPHODIESTERASE PDEF"/>
    <property type="match status" value="1"/>
</dbReference>
<sequence>MPKIKRLRTRLMLVLIALLAGVLLAVFAAVLNTTSNSAERQAHRQLVVGANVLDRLLALRARELANAAEVLVADFGFRDAVASGDMPTLASALRNQAARIGADQALFLDTDGRVRATSQGAVDGRDDLDLQAMQPLPQGGMLAVLGGRPYLLVEALVHAPRLLGQVVLAFALDAELATDMRALTGLEVSFVTREQDQVVDQVATLRDFAPARAEDAAAMRVLAGEYYLTTRLDLLDEAPWAVYAEMLSPLREALAIFDVLKRELWLIALLALVISFIAAMLLAGSLSRPVSELAIMARRIGSGDYRAQASLQRSDELGLLAQSIDRMRGEIAEREQQIQHNALHDPLTGLANLTRLHGRLDESLQARQHGVLVLLALAEVDAIIRVHGQAAFEQAIIELADALQQGDEHSELIAYQPGEGFFLLLEQESLAQAAVHADRALTLLSTDVRMPGGKQSLTWLAGLVLWPEQGNHGDELLRRVRMAVSSAQPGADRLAVYQSERDQAYQRRMQLIRDLPHAVRLNELSVVFQPKLCMATGKVHAVEALIRWHHGRLGPVGPDEFIVLAEETGSIGLLTEWMLEAVMTQLQRWQAAGWYIEVAMNVSTRDLENAGFPAQVRNALERYQIAPQSLSLEVTESALMRDPEASIVNLRRLRELGISLAVDDYGTGYSSLATLKSLPVQILKIDKSFVLNLAQNADDAVIVRSTIELAHNMNLQVVAEGIEDEASLNWLREHGCEIGQGYFISRPLPVADLEKWLQAREKPVIQGN</sequence>
<dbReference type="InterPro" id="IPR043128">
    <property type="entry name" value="Rev_trsase/Diguanyl_cyclase"/>
</dbReference>
<dbReference type="Pfam" id="PF00990">
    <property type="entry name" value="GGDEF"/>
    <property type="match status" value="1"/>
</dbReference>
<dbReference type="Pfam" id="PF14827">
    <property type="entry name" value="dCache_3"/>
    <property type="match status" value="1"/>
</dbReference>
<gene>
    <name evidence="5" type="ORF">SAMN05216210_1908</name>
</gene>
<reference evidence="6" key="1">
    <citation type="submission" date="2016-10" db="EMBL/GenBank/DDBJ databases">
        <authorList>
            <person name="Varghese N."/>
            <person name="Submissions S."/>
        </authorList>
    </citation>
    <scope>NUCLEOTIDE SEQUENCE [LARGE SCALE GENOMIC DNA]</scope>
    <source>
        <strain evidence="6">CECT 8338</strain>
    </source>
</reference>
<dbReference type="InterPro" id="IPR000160">
    <property type="entry name" value="GGDEF_dom"/>
</dbReference>
<protein>
    <submittedName>
        <fullName evidence="5">Diguanylate cyclase/phosphodiesterase</fullName>
    </submittedName>
</protein>
<dbReference type="AlphaFoldDB" id="A0A1H2FYS1"/>
<dbReference type="SUPFAM" id="SSF158472">
    <property type="entry name" value="HAMP domain-like"/>
    <property type="match status" value="1"/>
</dbReference>
<organism evidence="5 6">
    <name type="scientific">Halopseudomonas salegens</name>
    <dbReference type="NCBI Taxonomy" id="1434072"/>
    <lineage>
        <taxon>Bacteria</taxon>
        <taxon>Pseudomonadati</taxon>
        <taxon>Pseudomonadota</taxon>
        <taxon>Gammaproteobacteria</taxon>
        <taxon>Pseudomonadales</taxon>
        <taxon>Pseudomonadaceae</taxon>
        <taxon>Halopseudomonas</taxon>
    </lineage>
</organism>
<dbReference type="PROSITE" id="PS50887">
    <property type="entry name" value="GGDEF"/>
    <property type="match status" value="1"/>
</dbReference>
<dbReference type="GO" id="GO:0071111">
    <property type="term" value="F:cyclic-guanylate-specific phosphodiesterase activity"/>
    <property type="evidence" value="ECO:0007669"/>
    <property type="project" value="InterPro"/>
</dbReference>
<dbReference type="InterPro" id="IPR029150">
    <property type="entry name" value="dCache_3"/>
</dbReference>
<dbReference type="InterPro" id="IPR003660">
    <property type="entry name" value="HAMP_dom"/>
</dbReference>
<dbReference type="Gene3D" id="3.30.70.270">
    <property type="match status" value="1"/>
</dbReference>
<dbReference type="InterPro" id="IPR029787">
    <property type="entry name" value="Nucleotide_cyclase"/>
</dbReference>
<dbReference type="RefSeq" id="WP_092386330.1">
    <property type="nucleotide sequence ID" value="NZ_LT629787.1"/>
</dbReference>
<dbReference type="PROSITE" id="PS50883">
    <property type="entry name" value="EAL"/>
    <property type="match status" value="1"/>
</dbReference>
<evidence type="ECO:0000256" key="1">
    <source>
        <dbReference type="SAM" id="Phobius"/>
    </source>
</evidence>
<dbReference type="SUPFAM" id="SSF55073">
    <property type="entry name" value="Nucleotide cyclase"/>
    <property type="match status" value="1"/>
</dbReference>
<name>A0A1H2FYS1_9GAMM</name>
<evidence type="ECO:0000313" key="5">
    <source>
        <dbReference type="EMBL" id="SDU12527.1"/>
    </source>
</evidence>
<dbReference type="Gene3D" id="3.20.20.450">
    <property type="entry name" value="EAL domain"/>
    <property type="match status" value="1"/>
</dbReference>
<dbReference type="PANTHER" id="PTHR33121:SF70">
    <property type="entry name" value="SIGNALING PROTEIN YKOW"/>
    <property type="match status" value="1"/>
</dbReference>
<evidence type="ECO:0000259" key="2">
    <source>
        <dbReference type="PROSITE" id="PS50883"/>
    </source>
</evidence>
<feature type="domain" description="HAMP" evidence="3">
    <location>
        <begin position="284"/>
        <end position="336"/>
    </location>
</feature>
<dbReference type="SMART" id="SM00304">
    <property type="entry name" value="HAMP"/>
    <property type="match status" value="1"/>
</dbReference>
<keyword evidence="1" id="KW-0472">Membrane</keyword>
<dbReference type="CDD" id="cd06225">
    <property type="entry name" value="HAMP"/>
    <property type="match status" value="1"/>
</dbReference>
<dbReference type="SMART" id="SM00052">
    <property type="entry name" value="EAL"/>
    <property type="match status" value="1"/>
</dbReference>
<dbReference type="EMBL" id="LT629787">
    <property type="protein sequence ID" value="SDU12527.1"/>
    <property type="molecule type" value="Genomic_DNA"/>
</dbReference>
<feature type="transmembrane region" description="Helical" evidence="1">
    <location>
        <begin position="264"/>
        <end position="286"/>
    </location>
</feature>
<proteinExistence type="predicted"/>
<dbReference type="PROSITE" id="PS50885">
    <property type="entry name" value="HAMP"/>
    <property type="match status" value="1"/>
</dbReference>
<dbReference type="OrthoDB" id="9804951at2"/>
<dbReference type="CDD" id="cd01948">
    <property type="entry name" value="EAL"/>
    <property type="match status" value="1"/>
</dbReference>
<dbReference type="SUPFAM" id="SSF141868">
    <property type="entry name" value="EAL domain-like"/>
    <property type="match status" value="1"/>
</dbReference>
<evidence type="ECO:0000259" key="3">
    <source>
        <dbReference type="PROSITE" id="PS50885"/>
    </source>
</evidence>
<dbReference type="STRING" id="1434072.SAMN05216210_1908"/>
<dbReference type="InterPro" id="IPR050706">
    <property type="entry name" value="Cyclic-di-GMP_PDE-like"/>
</dbReference>